<dbReference type="InterPro" id="IPR005841">
    <property type="entry name" value="Alpha-D-phosphohexomutase_SF"/>
</dbReference>
<dbReference type="Pfam" id="PF02878">
    <property type="entry name" value="PGM_PMM_I"/>
    <property type="match status" value="1"/>
</dbReference>
<evidence type="ECO:0000259" key="9">
    <source>
        <dbReference type="Pfam" id="PF02878"/>
    </source>
</evidence>
<dbReference type="GO" id="GO:0000287">
    <property type="term" value="F:magnesium ion binding"/>
    <property type="evidence" value="ECO:0007669"/>
    <property type="project" value="InterPro"/>
</dbReference>
<name>A0A2M7B927_9BACT</name>
<dbReference type="Pfam" id="PF00408">
    <property type="entry name" value="PGM_PMM_IV"/>
    <property type="match status" value="1"/>
</dbReference>
<keyword evidence="3" id="KW-0597">Phosphoprotein</keyword>
<dbReference type="Gene3D" id="3.40.120.10">
    <property type="entry name" value="Alpha-D-Glucose-1,6-Bisphosphate, subunit A, domain 3"/>
    <property type="match status" value="3"/>
</dbReference>
<evidence type="ECO:0000259" key="10">
    <source>
        <dbReference type="Pfam" id="PF02879"/>
    </source>
</evidence>
<organism evidence="12 13">
    <name type="scientific">Candidatus Tagabacteria bacterium CG03_land_8_20_14_0_80_41_22</name>
    <dbReference type="NCBI Taxonomy" id="1975020"/>
    <lineage>
        <taxon>Bacteria</taxon>
        <taxon>Candidatus Tagaibacteriota</taxon>
    </lineage>
</organism>
<evidence type="ECO:0000256" key="2">
    <source>
        <dbReference type="ARBA" id="ARBA00010231"/>
    </source>
</evidence>
<comment type="caution">
    <text evidence="12">The sequence shown here is derived from an EMBL/GenBank/DDBJ whole genome shotgun (WGS) entry which is preliminary data.</text>
</comment>
<gene>
    <name evidence="12" type="primary">manB</name>
    <name evidence="12" type="ORF">COS58_01690</name>
</gene>
<evidence type="ECO:0000256" key="3">
    <source>
        <dbReference type="ARBA" id="ARBA00022553"/>
    </source>
</evidence>
<evidence type="ECO:0000313" key="12">
    <source>
        <dbReference type="EMBL" id="PIU99578.1"/>
    </source>
</evidence>
<dbReference type="InterPro" id="IPR005844">
    <property type="entry name" value="A-D-PHexomutase_a/b/a-I"/>
</dbReference>
<feature type="domain" description="Alpha-D-phosphohexomutase alpha/beta/alpha" evidence="11">
    <location>
        <begin position="262"/>
        <end position="370"/>
    </location>
</feature>
<dbReference type="Pfam" id="PF02880">
    <property type="entry name" value="PGM_PMM_III"/>
    <property type="match status" value="1"/>
</dbReference>
<evidence type="ECO:0000256" key="6">
    <source>
        <dbReference type="ARBA" id="ARBA00023235"/>
    </source>
</evidence>
<keyword evidence="6" id="KW-0413">Isomerase</keyword>
<accession>A0A2M7B927</accession>
<dbReference type="PRINTS" id="PR00509">
    <property type="entry name" value="PGMPMM"/>
</dbReference>
<evidence type="ECO:0000259" key="11">
    <source>
        <dbReference type="Pfam" id="PF02880"/>
    </source>
</evidence>
<evidence type="ECO:0000259" key="8">
    <source>
        <dbReference type="Pfam" id="PF00408"/>
    </source>
</evidence>
<evidence type="ECO:0000256" key="1">
    <source>
        <dbReference type="ARBA" id="ARBA00001946"/>
    </source>
</evidence>
<protein>
    <submittedName>
        <fullName evidence="12">Phosphomannomutase/phosphoglucomutase</fullName>
    </submittedName>
</protein>
<evidence type="ECO:0000313" key="13">
    <source>
        <dbReference type="Proteomes" id="UP000228561"/>
    </source>
</evidence>
<dbReference type="InterPro" id="IPR005845">
    <property type="entry name" value="A-D-PHexomutase_a/b/a-II"/>
</dbReference>
<dbReference type="InterPro" id="IPR016055">
    <property type="entry name" value="A-D-PHexomutase_a/b/a-I/II/III"/>
</dbReference>
<dbReference type="GO" id="GO:0016868">
    <property type="term" value="F:intramolecular phosphotransferase activity"/>
    <property type="evidence" value="ECO:0007669"/>
    <property type="project" value="InterPro"/>
</dbReference>
<dbReference type="Pfam" id="PF02879">
    <property type="entry name" value="PGM_PMM_II"/>
    <property type="match status" value="1"/>
</dbReference>
<dbReference type="CDD" id="cd03089">
    <property type="entry name" value="PMM_PGM"/>
    <property type="match status" value="1"/>
</dbReference>
<keyword evidence="5 7" id="KW-0460">Magnesium</keyword>
<sequence>MAKINPSVFKAYDIRGIYPSEINEEAAYLISKSLVKFLNAKSIVAARDMRPSSAPLYEAVLKGLKEMGVKIFGVGLSSTPMHTFVMNFENADAGIMITASHNPPKYNGLKLERKLGTSIGEGSGMEEIKEMVLSGKLDGENGAVGNPEIIRKDYLKEYVKFLYGKFSSEDFSDLQVAVDAGNGMTGFILPHILKKLKIKYYPLYFELDGPFPNHEANPAKSENLKDLSALVIEKKFSLGVAFDGDGDRVAFVDGRGQPISIDFILAMLSKEFLKEKPGIKVVHSVSSSRIIKETVEENGGQAVICRVGHAFFRRKVREEKAYFGCEISGHCFFEDFFYADSAIFTMLHVLRLISRTGKKIEDLIRPFKKYFHSGEINLEMKDKLAAINLLESAYGSGFQSRIDGLTVEYPDWWFNIRPSNTEPLLRLTIEANTQELLQKKKKEILEKIVK</sequence>
<evidence type="ECO:0000256" key="7">
    <source>
        <dbReference type="RuleBase" id="RU004326"/>
    </source>
</evidence>
<dbReference type="Proteomes" id="UP000228561">
    <property type="component" value="Unassembled WGS sequence"/>
</dbReference>
<dbReference type="SUPFAM" id="SSF53738">
    <property type="entry name" value="Phosphoglucomutase, first 3 domains"/>
    <property type="match status" value="3"/>
</dbReference>
<feature type="domain" description="Alpha-D-phosphohexomutase alpha/beta/alpha" evidence="10">
    <location>
        <begin position="156"/>
        <end position="256"/>
    </location>
</feature>
<dbReference type="EMBL" id="PEVG01000018">
    <property type="protein sequence ID" value="PIU99578.1"/>
    <property type="molecule type" value="Genomic_DNA"/>
</dbReference>
<dbReference type="PANTHER" id="PTHR43771">
    <property type="entry name" value="PHOSPHOMANNOMUTASE"/>
    <property type="match status" value="1"/>
</dbReference>
<feature type="domain" description="Alpha-D-phosphohexomutase C-terminal" evidence="8">
    <location>
        <begin position="375"/>
        <end position="446"/>
    </location>
</feature>
<dbReference type="InterPro" id="IPR005843">
    <property type="entry name" value="A-D-PHexomutase_C"/>
</dbReference>
<dbReference type="Gene3D" id="3.30.310.50">
    <property type="entry name" value="Alpha-D-phosphohexomutase, C-terminal domain"/>
    <property type="match status" value="1"/>
</dbReference>
<evidence type="ECO:0000256" key="5">
    <source>
        <dbReference type="ARBA" id="ARBA00022842"/>
    </source>
</evidence>
<dbReference type="InterPro" id="IPR016066">
    <property type="entry name" value="A-D-PHexomutase_CS"/>
</dbReference>
<feature type="domain" description="Alpha-D-phosphohexomutase alpha/beta/alpha" evidence="9">
    <location>
        <begin position="8"/>
        <end position="132"/>
    </location>
</feature>
<dbReference type="PANTHER" id="PTHR43771:SF1">
    <property type="entry name" value="PHOSPHOMANNOMUTASE"/>
    <property type="match status" value="1"/>
</dbReference>
<dbReference type="GO" id="GO:0005975">
    <property type="term" value="P:carbohydrate metabolic process"/>
    <property type="evidence" value="ECO:0007669"/>
    <property type="project" value="InterPro"/>
</dbReference>
<dbReference type="InterPro" id="IPR036900">
    <property type="entry name" value="A-D-PHexomutase_C_sf"/>
</dbReference>
<dbReference type="AlphaFoldDB" id="A0A2M7B927"/>
<dbReference type="PROSITE" id="PS00710">
    <property type="entry name" value="PGM_PMM"/>
    <property type="match status" value="1"/>
</dbReference>
<dbReference type="InterPro" id="IPR005846">
    <property type="entry name" value="A-D-PHexomutase_a/b/a-III"/>
</dbReference>
<comment type="cofactor">
    <cofactor evidence="1">
        <name>Mg(2+)</name>
        <dbReference type="ChEBI" id="CHEBI:18420"/>
    </cofactor>
</comment>
<keyword evidence="4 7" id="KW-0479">Metal-binding</keyword>
<dbReference type="SUPFAM" id="SSF55957">
    <property type="entry name" value="Phosphoglucomutase, C-terminal domain"/>
    <property type="match status" value="1"/>
</dbReference>
<proteinExistence type="inferred from homology"/>
<reference evidence="13" key="1">
    <citation type="submission" date="2017-09" db="EMBL/GenBank/DDBJ databases">
        <title>Depth-based differentiation of microbial function through sediment-hosted aquifers and enrichment of novel symbionts in the deep terrestrial subsurface.</title>
        <authorList>
            <person name="Probst A.J."/>
            <person name="Ladd B."/>
            <person name="Jarett J.K."/>
            <person name="Geller-Mcgrath D.E."/>
            <person name="Sieber C.M.K."/>
            <person name="Emerson J.B."/>
            <person name="Anantharaman K."/>
            <person name="Thomas B.C."/>
            <person name="Malmstrom R."/>
            <person name="Stieglmeier M."/>
            <person name="Klingl A."/>
            <person name="Woyke T."/>
            <person name="Ryan C.M."/>
            <person name="Banfield J.F."/>
        </authorList>
    </citation>
    <scope>NUCLEOTIDE SEQUENCE [LARGE SCALE GENOMIC DNA]</scope>
</reference>
<evidence type="ECO:0000256" key="4">
    <source>
        <dbReference type="ARBA" id="ARBA00022723"/>
    </source>
</evidence>
<comment type="similarity">
    <text evidence="2 7">Belongs to the phosphohexose mutase family.</text>
</comment>